<feature type="domain" description="Aminopeptidase P N-terminal" evidence="6">
    <location>
        <begin position="2"/>
        <end position="120"/>
    </location>
</feature>
<feature type="non-terminal residue" evidence="7">
    <location>
        <position position="1"/>
    </location>
</feature>
<evidence type="ECO:0000256" key="3">
    <source>
        <dbReference type="ARBA" id="ARBA00022723"/>
    </source>
</evidence>
<sequence length="241" mass="27332">AIGKNSVAILSTADLSTRTNDTYYPFRSDSDFYYYTGFSEPQALMMIAPGRPEGEFILCVRPKDPLMETWEGFMEGLDGVIKNYDANESFDIADIDTVLIDVMRSREKIAYTIGKNSFYDDKVIKAFNALKANQRQGGVIPNEIVSLEPIIHEMRQIKSRQEIQLMKRSARIGVEAHLRVMRECKPDVYEYQIEASIRHQFGQHGSIPSYNSIVASGDNACTLHYVENQSKLKQGDLLLTD</sequence>
<keyword evidence="5" id="KW-0464">Manganese</keyword>
<evidence type="ECO:0000313" key="7">
    <source>
        <dbReference type="EMBL" id="SVE29432.1"/>
    </source>
</evidence>
<dbReference type="PANTHER" id="PTHR43226">
    <property type="entry name" value="XAA-PRO AMINOPEPTIDASE 3"/>
    <property type="match status" value="1"/>
</dbReference>
<comment type="similarity">
    <text evidence="2">Belongs to the peptidase M24B family.</text>
</comment>
<gene>
    <name evidence="7" type="ORF">METZ01_LOCUS482286</name>
</gene>
<organism evidence="7">
    <name type="scientific">marine metagenome</name>
    <dbReference type="NCBI Taxonomy" id="408172"/>
    <lineage>
        <taxon>unclassified sequences</taxon>
        <taxon>metagenomes</taxon>
        <taxon>ecological metagenomes</taxon>
    </lineage>
</organism>
<name>A0A383CB46_9ZZZZ</name>
<dbReference type="GO" id="GO:0030145">
    <property type="term" value="F:manganese ion binding"/>
    <property type="evidence" value="ECO:0007669"/>
    <property type="project" value="InterPro"/>
</dbReference>
<evidence type="ECO:0000256" key="2">
    <source>
        <dbReference type="ARBA" id="ARBA00008766"/>
    </source>
</evidence>
<dbReference type="SMART" id="SM01011">
    <property type="entry name" value="AMP_N"/>
    <property type="match status" value="1"/>
</dbReference>
<evidence type="ECO:0000259" key="6">
    <source>
        <dbReference type="SMART" id="SM01011"/>
    </source>
</evidence>
<proteinExistence type="inferred from homology"/>
<dbReference type="PANTHER" id="PTHR43226:SF4">
    <property type="entry name" value="XAA-PRO AMINOPEPTIDASE 3"/>
    <property type="match status" value="1"/>
</dbReference>
<dbReference type="GO" id="GO:0070006">
    <property type="term" value="F:metalloaminopeptidase activity"/>
    <property type="evidence" value="ECO:0007669"/>
    <property type="project" value="InterPro"/>
</dbReference>
<dbReference type="SUPFAM" id="SSF55920">
    <property type="entry name" value="Creatinase/aminopeptidase"/>
    <property type="match status" value="1"/>
</dbReference>
<evidence type="ECO:0000256" key="5">
    <source>
        <dbReference type="ARBA" id="ARBA00023211"/>
    </source>
</evidence>
<dbReference type="EMBL" id="UINC01207376">
    <property type="protein sequence ID" value="SVE29432.1"/>
    <property type="molecule type" value="Genomic_DNA"/>
</dbReference>
<dbReference type="Pfam" id="PF05195">
    <property type="entry name" value="AMP_N"/>
    <property type="match status" value="1"/>
</dbReference>
<comment type="cofactor">
    <cofactor evidence="1">
        <name>Mn(2+)</name>
        <dbReference type="ChEBI" id="CHEBI:29035"/>
    </cofactor>
</comment>
<evidence type="ECO:0000256" key="4">
    <source>
        <dbReference type="ARBA" id="ARBA00022801"/>
    </source>
</evidence>
<dbReference type="Pfam" id="PF00557">
    <property type="entry name" value="Peptidase_M24"/>
    <property type="match status" value="1"/>
</dbReference>
<dbReference type="InterPro" id="IPR036005">
    <property type="entry name" value="Creatinase/aminopeptidase-like"/>
</dbReference>
<dbReference type="GO" id="GO:0006508">
    <property type="term" value="P:proteolysis"/>
    <property type="evidence" value="ECO:0007669"/>
    <property type="project" value="TreeGrafter"/>
</dbReference>
<reference evidence="7" key="1">
    <citation type="submission" date="2018-05" db="EMBL/GenBank/DDBJ databases">
        <authorList>
            <person name="Lanie J.A."/>
            <person name="Ng W.-L."/>
            <person name="Kazmierczak K.M."/>
            <person name="Andrzejewski T.M."/>
            <person name="Davidsen T.M."/>
            <person name="Wayne K.J."/>
            <person name="Tettelin H."/>
            <person name="Glass J.I."/>
            <person name="Rusch D."/>
            <person name="Podicherti R."/>
            <person name="Tsui H.-C.T."/>
            <person name="Winkler M.E."/>
        </authorList>
    </citation>
    <scope>NUCLEOTIDE SEQUENCE</scope>
</reference>
<dbReference type="InterPro" id="IPR007865">
    <property type="entry name" value="Aminopep_P_N"/>
</dbReference>
<dbReference type="InterPro" id="IPR000994">
    <property type="entry name" value="Pept_M24"/>
</dbReference>
<dbReference type="InterPro" id="IPR052433">
    <property type="entry name" value="X-Pro_dipept-like"/>
</dbReference>
<dbReference type="SUPFAM" id="SSF53092">
    <property type="entry name" value="Creatinase/prolidase N-terminal domain"/>
    <property type="match status" value="1"/>
</dbReference>
<keyword evidence="4" id="KW-0378">Hydrolase</keyword>
<keyword evidence="3" id="KW-0479">Metal-binding</keyword>
<accession>A0A383CB46</accession>
<dbReference type="AlphaFoldDB" id="A0A383CB46"/>
<protein>
    <recommendedName>
        <fullName evidence="6">Aminopeptidase P N-terminal domain-containing protein</fullName>
    </recommendedName>
</protein>
<dbReference type="Gene3D" id="3.90.230.10">
    <property type="entry name" value="Creatinase/methionine aminopeptidase superfamily"/>
    <property type="match status" value="1"/>
</dbReference>
<dbReference type="GO" id="GO:0005829">
    <property type="term" value="C:cytosol"/>
    <property type="evidence" value="ECO:0007669"/>
    <property type="project" value="TreeGrafter"/>
</dbReference>
<dbReference type="Gene3D" id="3.40.350.10">
    <property type="entry name" value="Creatinase/prolidase N-terminal domain"/>
    <property type="match status" value="1"/>
</dbReference>
<feature type="non-terminal residue" evidence="7">
    <location>
        <position position="241"/>
    </location>
</feature>
<evidence type="ECO:0000256" key="1">
    <source>
        <dbReference type="ARBA" id="ARBA00001936"/>
    </source>
</evidence>
<dbReference type="InterPro" id="IPR029149">
    <property type="entry name" value="Creatin/AminoP/Spt16_N"/>
</dbReference>